<protein>
    <submittedName>
        <fullName evidence="2">Uncharacterized protein</fullName>
    </submittedName>
</protein>
<proteinExistence type="predicted"/>
<dbReference type="Proteomes" id="UP000288805">
    <property type="component" value="Unassembled WGS sequence"/>
</dbReference>
<reference evidence="2 3" key="1">
    <citation type="journal article" date="2018" name="PLoS Genet.">
        <title>Population sequencing reveals clonal diversity and ancestral inbreeding in the grapevine cultivar Chardonnay.</title>
        <authorList>
            <person name="Roach M.J."/>
            <person name="Johnson D.L."/>
            <person name="Bohlmann J."/>
            <person name="van Vuuren H.J."/>
            <person name="Jones S.J."/>
            <person name="Pretorius I.S."/>
            <person name="Schmidt S.A."/>
            <person name="Borneman A.R."/>
        </authorList>
    </citation>
    <scope>NUCLEOTIDE SEQUENCE [LARGE SCALE GENOMIC DNA]</scope>
    <source>
        <strain evidence="3">cv. Chardonnay</strain>
        <strain evidence="2">I10V1</strain>
        <tissue evidence="2">Leaf</tissue>
    </source>
</reference>
<evidence type="ECO:0000313" key="1">
    <source>
        <dbReference type="EMBL" id="RVW40661.1"/>
    </source>
</evidence>
<gene>
    <name evidence="2" type="ORF">CK203_026642</name>
    <name evidence="1" type="ORF">CK203_079181</name>
</gene>
<dbReference type="EMBL" id="QGNW01001456">
    <property type="protein sequence ID" value="RVW40661.1"/>
    <property type="molecule type" value="Genomic_DNA"/>
</dbReference>
<comment type="caution">
    <text evidence="2">The sequence shown here is derived from an EMBL/GenBank/DDBJ whole genome shotgun (WGS) entry which is preliminary data.</text>
</comment>
<evidence type="ECO:0000313" key="2">
    <source>
        <dbReference type="EMBL" id="RVX00275.1"/>
    </source>
</evidence>
<name>A0A438IV02_VITVI</name>
<dbReference type="EMBL" id="QGNW01000083">
    <property type="protein sequence ID" value="RVX00275.1"/>
    <property type="molecule type" value="Genomic_DNA"/>
</dbReference>
<organism evidence="2 3">
    <name type="scientific">Vitis vinifera</name>
    <name type="common">Grape</name>
    <dbReference type="NCBI Taxonomy" id="29760"/>
    <lineage>
        <taxon>Eukaryota</taxon>
        <taxon>Viridiplantae</taxon>
        <taxon>Streptophyta</taxon>
        <taxon>Embryophyta</taxon>
        <taxon>Tracheophyta</taxon>
        <taxon>Spermatophyta</taxon>
        <taxon>Magnoliopsida</taxon>
        <taxon>eudicotyledons</taxon>
        <taxon>Gunneridae</taxon>
        <taxon>Pentapetalae</taxon>
        <taxon>rosids</taxon>
        <taxon>Vitales</taxon>
        <taxon>Vitaceae</taxon>
        <taxon>Viteae</taxon>
        <taxon>Vitis</taxon>
    </lineage>
</organism>
<evidence type="ECO:0000313" key="3">
    <source>
        <dbReference type="Proteomes" id="UP000288805"/>
    </source>
</evidence>
<dbReference type="AlphaFoldDB" id="A0A438IV02"/>
<sequence length="70" mass="8493">MVLEIHNQGQIPLETGDYRKYVEEERRWCSKEVREEYGVSVWKAIKSERKVFNSRTGIKMGNNRKFWKDK</sequence>
<accession>A0A438IV02</accession>